<accession>A0AAD3DTN6</accession>
<feature type="transmembrane region" description="Helical" evidence="9">
    <location>
        <begin position="206"/>
        <end position="228"/>
    </location>
</feature>
<keyword evidence="6 9" id="KW-1133">Transmembrane helix</keyword>
<evidence type="ECO:0000256" key="4">
    <source>
        <dbReference type="ARBA" id="ARBA00022597"/>
    </source>
</evidence>
<keyword evidence="7 9" id="KW-0472">Membrane</keyword>
<dbReference type="AlphaFoldDB" id="A0AAD3DTN6"/>
<feature type="transmembrane region" description="Helical" evidence="9">
    <location>
        <begin position="379"/>
        <end position="398"/>
    </location>
</feature>
<dbReference type="PANTHER" id="PTHR43184">
    <property type="entry name" value="MAJOR FACILITATOR SUPERFAMILY TRANSPORTER 16, ISOFORM B"/>
    <property type="match status" value="1"/>
</dbReference>
<feature type="transmembrane region" description="Helical" evidence="9">
    <location>
        <begin position="141"/>
        <end position="168"/>
    </location>
</feature>
<dbReference type="InterPro" id="IPR011701">
    <property type="entry name" value="MFS"/>
</dbReference>
<dbReference type="PANTHER" id="PTHR43184:SF12">
    <property type="entry name" value="SUGAR PHOSPHATE EXCHANGER 3"/>
    <property type="match status" value="1"/>
</dbReference>
<evidence type="ECO:0000259" key="10">
    <source>
        <dbReference type="PROSITE" id="PS50850"/>
    </source>
</evidence>
<evidence type="ECO:0000256" key="7">
    <source>
        <dbReference type="ARBA" id="ARBA00023136"/>
    </source>
</evidence>
<keyword evidence="4" id="KW-0762">Sugar transport</keyword>
<reference evidence="11 12" key="1">
    <citation type="journal article" date="2021" name="Sci. Rep.">
        <title>Genome sequencing of the multicellular alga Astrephomene provides insights into convergent evolution of germ-soma differentiation.</title>
        <authorList>
            <person name="Yamashita S."/>
            <person name="Yamamoto K."/>
            <person name="Matsuzaki R."/>
            <person name="Suzuki S."/>
            <person name="Yamaguchi H."/>
            <person name="Hirooka S."/>
            <person name="Minakuchi Y."/>
            <person name="Miyagishima S."/>
            <person name="Kawachi M."/>
            <person name="Toyoda A."/>
            <person name="Nozaki H."/>
        </authorList>
    </citation>
    <scope>NUCLEOTIDE SEQUENCE [LARGE SCALE GENOMIC DNA]</scope>
    <source>
        <strain evidence="11 12">NIES-4017</strain>
    </source>
</reference>
<dbReference type="EMBL" id="BMAR01000016">
    <property type="protein sequence ID" value="GFR46862.1"/>
    <property type="molecule type" value="Genomic_DNA"/>
</dbReference>
<feature type="region of interest" description="Disordered" evidence="8">
    <location>
        <begin position="237"/>
        <end position="258"/>
    </location>
</feature>
<evidence type="ECO:0000256" key="9">
    <source>
        <dbReference type="SAM" id="Phobius"/>
    </source>
</evidence>
<protein>
    <recommendedName>
        <fullName evidence="10">Major facilitator superfamily (MFS) profile domain-containing protein</fullName>
    </recommendedName>
</protein>
<proteinExistence type="inferred from homology"/>
<feature type="transmembrane region" description="Helical" evidence="9">
    <location>
        <begin position="113"/>
        <end position="135"/>
    </location>
</feature>
<dbReference type="GO" id="GO:0016020">
    <property type="term" value="C:membrane"/>
    <property type="evidence" value="ECO:0007669"/>
    <property type="project" value="UniProtKB-SubCell"/>
</dbReference>
<dbReference type="Pfam" id="PF07690">
    <property type="entry name" value="MFS_1"/>
    <property type="match status" value="2"/>
</dbReference>
<feature type="domain" description="Major facilitator superfamily (MFS) profile" evidence="10">
    <location>
        <begin position="43"/>
        <end position="506"/>
    </location>
</feature>
<feature type="transmembrane region" description="Helical" evidence="9">
    <location>
        <begin position="447"/>
        <end position="469"/>
    </location>
</feature>
<keyword evidence="12" id="KW-1185">Reference proteome</keyword>
<evidence type="ECO:0000256" key="2">
    <source>
        <dbReference type="ARBA" id="ARBA00009598"/>
    </source>
</evidence>
<feature type="transmembrane region" description="Helical" evidence="9">
    <location>
        <begin position="83"/>
        <end position="101"/>
    </location>
</feature>
<evidence type="ECO:0000256" key="1">
    <source>
        <dbReference type="ARBA" id="ARBA00004141"/>
    </source>
</evidence>
<feature type="transmembrane region" description="Helical" evidence="9">
    <location>
        <begin position="312"/>
        <end position="333"/>
    </location>
</feature>
<dbReference type="InterPro" id="IPR000849">
    <property type="entry name" value="Sugar_P_transporter"/>
</dbReference>
<dbReference type="InterPro" id="IPR020846">
    <property type="entry name" value="MFS_dom"/>
</dbReference>
<dbReference type="GO" id="GO:0022857">
    <property type="term" value="F:transmembrane transporter activity"/>
    <property type="evidence" value="ECO:0007669"/>
    <property type="project" value="InterPro"/>
</dbReference>
<feature type="transmembrane region" description="Helical" evidence="9">
    <location>
        <begin position="481"/>
        <end position="502"/>
    </location>
</feature>
<feature type="transmembrane region" description="Helical" evidence="9">
    <location>
        <begin position="405"/>
        <end position="427"/>
    </location>
</feature>
<feature type="transmembrane region" description="Helical" evidence="9">
    <location>
        <begin position="9"/>
        <end position="29"/>
    </location>
</feature>
<dbReference type="FunFam" id="1.20.1250.20:FF:000028">
    <property type="entry name" value="Sugar phosphate exchanger 3 isoform 1"/>
    <property type="match status" value="1"/>
</dbReference>
<name>A0AAD3DTN6_9CHLO</name>
<comment type="caution">
    <text evidence="11">The sequence shown here is derived from an EMBL/GenBank/DDBJ whole genome shotgun (WGS) entry which is preliminary data.</text>
</comment>
<dbReference type="InterPro" id="IPR036259">
    <property type="entry name" value="MFS_trans_sf"/>
</dbReference>
<evidence type="ECO:0000313" key="12">
    <source>
        <dbReference type="Proteomes" id="UP001054857"/>
    </source>
</evidence>
<evidence type="ECO:0000256" key="3">
    <source>
        <dbReference type="ARBA" id="ARBA00022448"/>
    </source>
</evidence>
<evidence type="ECO:0000256" key="5">
    <source>
        <dbReference type="ARBA" id="ARBA00022692"/>
    </source>
</evidence>
<feature type="non-terminal residue" evidence="11">
    <location>
        <position position="1"/>
    </location>
</feature>
<keyword evidence="3" id="KW-0813">Transport</keyword>
<feature type="transmembrane region" description="Helical" evidence="9">
    <location>
        <begin position="180"/>
        <end position="200"/>
    </location>
</feature>
<keyword evidence="5 9" id="KW-0812">Transmembrane</keyword>
<dbReference type="PIRSF" id="PIRSF002808">
    <property type="entry name" value="Hexose_phosphate_transp"/>
    <property type="match status" value="1"/>
</dbReference>
<evidence type="ECO:0000256" key="8">
    <source>
        <dbReference type="SAM" id="MobiDB-lite"/>
    </source>
</evidence>
<comment type="subcellular location">
    <subcellularLocation>
        <location evidence="1">Membrane</location>
        <topology evidence="1">Multi-pass membrane protein</topology>
    </subcellularLocation>
</comment>
<evidence type="ECO:0000256" key="6">
    <source>
        <dbReference type="ARBA" id="ARBA00022989"/>
    </source>
</evidence>
<dbReference type="SUPFAM" id="SSF103473">
    <property type="entry name" value="MFS general substrate transporter"/>
    <property type="match status" value="1"/>
</dbReference>
<gene>
    <name evidence="11" type="ORF">Agub_g8503</name>
</gene>
<feature type="compositionally biased region" description="Gly residues" evidence="8">
    <location>
        <begin position="247"/>
        <end position="258"/>
    </location>
</feature>
<dbReference type="GO" id="GO:0055062">
    <property type="term" value="P:phosphate ion homeostasis"/>
    <property type="evidence" value="ECO:0007669"/>
    <property type="project" value="UniProtKB-ARBA"/>
</dbReference>
<dbReference type="Proteomes" id="UP001054857">
    <property type="component" value="Unassembled WGS sequence"/>
</dbReference>
<dbReference type="Gene3D" id="1.20.1250.20">
    <property type="entry name" value="MFS general substrate transporter like domains"/>
    <property type="match status" value="2"/>
</dbReference>
<organism evidence="11 12">
    <name type="scientific">Astrephomene gubernaculifera</name>
    <dbReference type="NCBI Taxonomy" id="47775"/>
    <lineage>
        <taxon>Eukaryota</taxon>
        <taxon>Viridiplantae</taxon>
        <taxon>Chlorophyta</taxon>
        <taxon>core chlorophytes</taxon>
        <taxon>Chlorophyceae</taxon>
        <taxon>CS clade</taxon>
        <taxon>Chlamydomonadales</taxon>
        <taxon>Astrephomenaceae</taxon>
        <taxon>Astrephomene</taxon>
    </lineage>
</organism>
<comment type="similarity">
    <text evidence="2">Belongs to the major facilitator superfamily. Organophosphate:Pi antiporter (OPA) (TC 2.A.1.4) family.</text>
</comment>
<evidence type="ECO:0000313" key="11">
    <source>
        <dbReference type="EMBL" id="GFR46862.1"/>
    </source>
</evidence>
<dbReference type="PROSITE" id="PS50850">
    <property type="entry name" value="MFS"/>
    <property type="match status" value="1"/>
</dbReference>
<sequence length="518" mass="54583">NGGRKFSYNFYRGSVLLLTFLCYMGYHAARKPPSIVKSVLRGTPLTPGKGRMLLADGGLAVTATDPTTLNGWSPFNAGNGQTLLGQVDLAFLGTYAIGMFFAGHLGDRVDLRWFLTAGMVLSGVFTSLFGMAYFWDVHVFSYYVFVSVLAGLFQSTGWPSVVSIVANWSGKGKRGLIMGIWNAHTSVGNILGTVVAAAMLSRGWGYSFLLPGFLMVGLAALIFLFLVVHPSDVGHANPDEHGSSSRGSGGCSHGPGGGCSRHASTASLDYDGEELMPLSSKERDLGGGKEGSSREKEVESIHFMDAWRIPGVTAFALCLFFSKLIAYTFLYWLPYYIKSTPIEGRKLSAKEAGDLSVLFDVGGVAGGVLAGHLSDKSGASASVATLFTLLSVPCLYLYRTAGHTSFALNVALMMASGFFVNGPYALITTAVSADLGTHDSLQGNSKALATVSAIIDGMGSLGAALGPMLTGFISDRGGFDMVFAMLYCSALAAGALLVKLVAKELSLMRGGGRSPKPM</sequence>